<dbReference type="RefSeq" id="WP_116684587.1">
    <property type="nucleotide sequence ID" value="NZ_QURL01000009.1"/>
</dbReference>
<evidence type="ECO:0000256" key="3">
    <source>
        <dbReference type="RuleBase" id="RU368077"/>
    </source>
</evidence>
<dbReference type="Gene3D" id="1.10.150.240">
    <property type="entry name" value="Putative phosphatase, domain 2"/>
    <property type="match status" value="1"/>
</dbReference>
<dbReference type="Pfam" id="PF00702">
    <property type="entry name" value="Hydrolase"/>
    <property type="match status" value="1"/>
</dbReference>
<dbReference type="Proteomes" id="UP000264310">
    <property type="component" value="Unassembled WGS sequence"/>
</dbReference>
<dbReference type="InterPro" id="IPR006439">
    <property type="entry name" value="HAD-SF_hydro_IA"/>
</dbReference>
<comment type="catalytic activity">
    <reaction evidence="3">
        <text>an (S)-2-haloacid + H2O = a (2R)-2-hydroxycarboxylate + a halide anion + H(+)</text>
        <dbReference type="Rhea" id="RHEA:11192"/>
        <dbReference type="ChEBI" id="CHEBI:15377"/>
        <dbReference type="ChEBI" id="CHEBI:15378"/>
        <dbReference type="ChEBI" id="CHEBI:16042"/>
        <dbReference type="ChEBI" id="CHEBI:58314"/>
        <dbReference type="ChEBI" id="CHEBI:137405"/>
        <dbReference type="EC" id="3.8.1.2"/>
    </reaction>
</comment>
<keyword evidence="5" id="KW-1185">Reference proteome</keyword>
<reference evidence="4 5" key="1">
    <citation type="submission" date="2018-08" db="EMBL/GenBank/DDBJ databases">
        <title>Fulvimarina sp. 85, whole genome shotgun sequence.</title>
        <authorList>
            <person name="Tuo L."/>
        </authorList>
    </citation>
    <scope>NUCLEOTIDE SEQUENCE [LARGE SCALE GENOMIC DNA]</scope>
    <source>
        <strain evidence="4 5">85</strain>
    </source>
</reference>
<evidence type="ECO:0000256" key="1">
    <source>
        <dbReference type="ARBA" id="ARBA00008106"/>
    </source>
</evidence>
<evidence type="ECO:0000313" key="5">
    <source>
        <dbReference type="Proteomes" id="UP000264310"/>
    </source>
</evidence>
<dbReference type="PRINTS" id="PR00413">
    <property type="entry name" value="HADHALOGNASE"/>
</dbReference>
<dbReference type="SUPFAM" id="SSF56784">
    <property type="entry name" value="HAD-like"/>
    <property type="match status" value="1"/>
</dbReference>
<keyword evidence="2 3" id="KW-0378">Hydrolase</keyword>
<gene>
    <name evidence="4" type="ORF">DYI37_17570</name>
</gene>
<dbReference type="Gene3D" id="3.40.50.1000">
    <property type="entry name" value="HAD superfamily/HAD-like"/>
    <property type="match status" value="1"/>
</dbReference>
<dbReference type="EMBL" id="QURL01000009">
    <property type="protein sequence ID" value="RFC62058.1"/>
    <property type="molecule type" value="Genomic_DNA"/>
</dbReference>
<evidence type="ECO:0000256" key="2">
    <source>
        <dbReference type="ARBA" id="ARBA00022801"/>
    </source>
</evidence>
<organism evidence="4 5">
    <name type="scientific">Fulvimarina endophytica</name>
    <dbReference type="NCBI Taxonomy" id="2293836"/>
    <lineage>
        <taxon>Bacteria</taxon>
        <taxon>Pseudomonadati</taxon>
        <taxon>Pseudomonadota</taxon>
        <taxon>Alphaproteobacteria</taxon>
        <taxon>Hyphomicrobiales</taxon>
        <taxon>Aurantimonadaceae</taxon>
        <taxon>Fulvimarina</taxon>
    </lineage>
</organism>
<name>A0A371WYL1_9HYPH</name>
<dbReference type="InterPro" id="IPR006328">
    <property type="entry name" value="2-HAD"/>
</dbReference>
<dbReference type="EC" id="3.8.1.2" evidence="3"/>
<protein>
    <recommendedName>
        <fullName evidence="3">(S)-2-haloacid dehalogenase</fullName>
        <ecNumber evidence="3">3.8.1.2</ecNumber>
    </recommendedName>
    <alternativeName>
        <fullName evidence="3">2-haloalkanoic acid dehalogenase</fullName>
    </alternativeName>
    <alternativeName>
        <fullName evidence="3">Halocarboxylic acid halidohydrolase</fullName>
    </alternativeName>
    <alternativeName>
        <fullName evidence="3">L-2-haloacid dehalogenase</fullName>
    </alternativeName>
</protein>
<evidence type="ECO:0000313" key="4">
    <source>
        <dbReference type="EMBL" id="RFC62058.1"/>
    </source>
</evidence>
<proteinExistence type="inferred from homology"/>
<dbReference type="InterPro" id="IPR023198">
    <property type="entry name" value="PGP-like_dom2"/>
</dbReference>
<dbReference type="InterPro" id="IPR023214">
    <property type="entry name" value="HAD_sf"/>
</dbReference>
<dbReference type="SFLD" id="SFLDG01129">
    <property type="entry name" value="C1.5:_HAD__Beta-PGM__Phosphata"/>
    <property type="match status" value="1"/>
</dbReference>
<dbReference type="GO" id="GO:0018784">
    <property type="term" value="F:(S)-2-haloacid dehalogenase activity"/>
    <property type="evidence" value="ECO:0007669"/>
    <property type="project" value="UniProtKB-UniRule"/>
</dbReference>
<dbReference type="AlphaFoldDB" id="A0A371WYL1"/>
<dbReference type="NCBIfam" id="TIGR01428">
    <property type="entry name" value="HAD_type_II"/>
    <property type="match status" value="1"/>
</dbReference>
<comment type="function">
    <text evidence="3">Catalyzes the hydrolytic dehalogenation of small (S)-2-haloalkanoic acids to yield the corresponding (R)-2-hydroxyalkanoic acids.</text>
</comment>
<comment type="similarity">
    <text evidence="1 3">Belongs to the HAD-like hydrolase superfamily. S-2-haloalkanoic acid dehalogenase family.</text>
</comment>
<dbReference type="SFLD" id="SFLDS00003">
    <property type="entry name" value="Haloacid_Dehalogenase"/>
    <property type="match status" value="1"/>
</dbReference>
<dbReference type="InterPro" id="IPR051540">
    <property type="entry name" value="S-2-haloacid_dehalogenase"/>
</dbReference>
<dbReference type="OrthoDB" id="7989657at2"/>
<dbReference type="PANTHER" id="PTHR43316">
    <property type="entry name" value="HYDROLASE, HALOACID DELAHOGENASE-RELATED"/>
    <property type="match status" value="1"/>
</dbReference>
<dbReference type="InterPro" id="IPR036412">
    <property type="entry name" value="HAD-like_sf"/>
</dbReference>
<dbReference type="PANTHER" id="PTHR43316:SF3">
    <property type="entry name" value="HALOACID DEHALOGENASE, TYPE II (AFU_ORTHOLOGUE AFUA_2G07750)-RELATED"/>
    <property type="match status" value="1"/>
</dbReference>
<accession>A0A371WYL1</accession>
<dbReference type="NCBIfam" id="TIGR01493">
    <property type="entry name" value="HAD-SF-IA-v2"/>
    <property type="match status" value="1"/>
</dbReference>
<comment type="caution">
    <text evidence="4">The sequence shown here is derived from an EMBL/GenBank/DDBJ whole genome shotgun (WGS) entry which is preliminary data.</text>
</comment>
<sequence length="224" mass="24146">MTITRPKAVIFDIIETVFALEALRDDFEALSLARSDLETWFAFGLRDAFALDATGSIQPFPKILSGALDELLAVRGLETSQEAHDTMFETMRALPAHADAHEAFTVLRQAGIPLYALSNGARESTENLLKKAGLTHHFEDILSVETVGRFKPARPVYEHAVSVCGVRAEEAMLVATHAWDVHGAKSAGLSGAFVARGQAYPKTMLAPDLVGDELLDVAKAIAGS</sequence>